<sequence length="108" mass="11503">MVILLSTRGTAGVRTRYVMLGQVTSGAREATIRGIMTERLKSESIRTATIPFAPCASVGNFLAGASGATGRTTLATKACSCVEHSGGRRDCGWLWILILGVMRRCQIV</sequence>
<reference evidence="1 2" key="1">
    <citation type="submission" date="2021-06" db="EMBL/GenBank/DDBJ databases">
        <title>Caerostris extrusa draft genome.</title>
        <authorList>
            <person name="Kono N."/>
            <person name="Arakawa K."/>
        </authorList>
    </citation>
    <scope>NUCLEOTIDE SEQUENCE [LARGE SCALE GENOMIC DNA]</scope>
</reference>
<comment type="caution">
    <text evidence="1">The sequence shown here is derived from an EMBL/GenBank/DDBJ whole genome shotgun (WGS) entry which is preliminary data.</text>
</comment>
<organism evidence="1 2">
    <name type="scientific">Caerostris extrusa</name>
    <name type="common">Bark spider</name>
    <name type="synonym">Caerostris bankana</name>
    <dbReference type="NCBI Taxonomy" id="172846"/>
    <lineage>
        <taxon>Eukaryota</taxon>
        <taxon>Metazoa</taxon>
        <taxon>Ecdysozoa</taxon>
        <taxon>Arthropoda</taxon>
        <taxon>Chelicerata</taxon>
        <taxon>Arachnida</taxon>
        <taxon>Araneae</taxon>
        <taxon>Araneomorphae</taxon>
        <taxon>Entelegynae</taxon>
        <taxon>Araneoidea</taxon>
        <taxon>Araneidae</taxon>
        <taxon>Caerostris</taxon>
    </lineage>
</organism>
<dbReference type="AlphaFoldDB" id="A0AAV4M4F7"/>
<gene>
    <name evidence="1" type="ORF">CEXT_802851</name>
</gene>
<accession>A0AAV4M4F7</accession>
<name>A0AAV4M4F7_CAEEX</name>
<keyword evidence="2" id="KW-1185">Reference proteome</keyword>
<proteinExistence type="predicted"/>
<evidence type="ECO:0000313" key="1">
    <source>
        <dbReference type="EMBL" id="GIX67243.1"/>
    </source>
</evidence>
<dbReference type="EMBL" id="BPLR01019386">
    <property type="protein sequence ID" value="GIX67243.1"/>
    <property type="molecule type" value="Genomic_DNA"/>
</dbReference>
<evidence type="ECO:0000313" key="2">
    <source>
        <dbReference type="Proteomes" id="UP001054945"/>
    </source>
</evidence>
<protein>
    <submittedName>
        <fullName evidence="1">Uncharacterized protein</fullName>
    </submittedName>
</protein>
<dbReference type="Proteomes" id="UP001054945">
    <property type="component" value="Unassembled WGS sequence"/>
</dbReference>